<gene>
    <name evidence="1" type="ORF">J2Z35_002037</name>
</gene>
<reference evidence="1 2" key="1">
    <citation type="submission" date="2021-03" db="EMBL/GenBank/DDBJ databases">
        <title>Genomic Encyclopedia of Type Strains, Phase IV (KMG-IV): sequencing the most valuable type-strain genomes for metagenomic binning, comparative biology and taxonomic classification.</title>
        <authorList>
            <person name="Goeker M."/>
        </authorList>
    </citation>
    <scope>NUCLEOTIDE SEQUENCE [LARGE SCALE GENOMIC DNA]</scope>
    <source>
        <strain evidence="1 2">DSM 27512</strain>
    </source>
</reference>
<accession>A0ABS4KLY2</accession>
<keyword evidence="2" id="KW-1185">Reference proteome</keyword>
<comment type="caution">
    <text evidence="1">The sequence shown here is derived from an EMBL/GenBank/DDBJ whole genome shotgun (WGS) entry which is preliminary data.</text>
</comment>
<dbReference type="RefSeq" id="WP_209661293.1">
    <property type="nucleotide sequence ID" value="NZ_JAGGLI010000024.1"/>
</dbReference>
<dbReference type="Proteomes" id="UP001314903">
    <property type="component" value="Unassembled WGS sequence"/>
</dbReference>
<proteinExistence type="predicted"/>
<dbReference type="EMBL" id="JAGGLI010000024">
    <property type="protein sequence ID" value="MBP2028236.1"/>
    <property type="molecule type" value="Genomic_DNA"/>
</dbReference>
<protein>
    <submittedName>
        <fullName evidence="1">Skp family chaperone for outer membrane proteins</fullName>
    </submittedName>
</protein>
<evidence type="ECO:0000313" key="2">
    <source>
        <dbReference type="Proteomes" id="UP001314903"/>
    </source>
</evidence>
<organism evidence="1 2">
    <name type="scientific">Acetoanaerobium pronyense</name>
    <dbReference type="NCBI Taxonomy" id="1482736"/>
    <lineage>
        <taxon>Bacteria</taxon>
        <taxon>Bacillati</taxon>
        <taxon>Bacillota</taxon>
        <taxon>Clostridia</taxon>
        <taxon>Peptostreptococcales</taxon>
        <taxon>Filifactoraceae</taxon>
        <taxon>Acetoanaerobium</taxon>
    </lineage>
</organism>
<evidence type="ECO:0000313" key="1">
    <source>
        <dbReference type="EMBL" id="MBP2028236.1"/>
    </source>
</evidence>
<name>A0ABS4KLY2_9FIRM</name>
<sequence>MQSIIIEEYPLEDLTELEKFYPLIEFQREERVYLMKLLQETIEKLDSSKSVKKLPQYIKSQENVRELNTKKLEIHNSINVAHEQRDIVLMDELVDKLVSLNYYINQEIENRIELVQSLGKRPS</sequence>